<dbReference type="InterPro" id="IPR005467">
    <property type="entry name" value="His_kinase_dom"/>
</dbReference>
<proteinExistence type="predicted"/>
<reference evidence="10" key="1">
    <citation type="submission" date="2020-08" db="EMBL/GenBank/DDBJ databases">
        <title>Novel species isolated from subtropical streams in China.</title>
        <authorList>
            <person name="Lu H."/>
        </authorList>
    </citation>
    <scope>NUCLEOTIDE SEQUENCE</scope>
    <source>
        <strain evidence="10">KACC 12607</strain>
    </source>
</reference>
<sequence length="203" mass="22319">MSFAHIAALTIHDVKNSLSSIASAAESHGDTPTVQAIFNISDTLTRLLVFYRSEHELLRLNLNSHAPEDLIFELAANKYGQSDIEINSELNQAPVLWVYDEMLIRMILVNALQNASRYAKSRIVISAKECSGYLEMSVHDDGPGFSDTVLEEDYSNIPASQNGTGLGLLLAKRIAALHVNNNQQGRIELSNQNGGLFRLIIPA</sequence>
<dbReference type="InterPro" id="IPR004358">
    <property type="entry name" value="Sig_transdc_His_kin-like_C"/>
</dbReference>
<keyword evidence="3" id="KW-0597">Phosphoprotein</keyword>
<dbReference type="PANTHER" id="PTHR43065:SF10">
    <property type="entry name" value="PEROXIDE STRESS-ACTIVATED HISTIDINE KINASE MAK3"/>
    <property type="match status" value="1"/>
</dbReference>
<keyword evidence="8" id="KW-0902">Two-component regulatory system</keyword>
<dbReference type="Proteomes" id="UP000634011">
    <property type="component" value="Unassembled WGS sequence"/>
</dbReference>
<dbReference type="AlphaFoldDB" id="A0A923HDD9"/>
<name>A0A923HDD9_9BURK</name>
<dbReference type="Pfam" id="PF02518">
    <property type="entry name" value="HATPase_c"/>
    <property type="match status" value="1"/>
</dbReference>
<dbReference type="Gene3D" id="3.30.565.10">
    <property type="entry name" value="Histidine kinase-like ATPase, C-terminal domain"/>
    <property type="match status" value="1"/>
</dbReference>
<evidence type="ECO:0000259" key="9">
    <source>
        <dbReference type="PROSITE" id="PS50109"/>
    </source>
</evidence>
<comment type="caution">
    <text evidence="10">The sequence shown here is derived from an EMBL/GenBank/DDBJ whole genome shotgun (WGS) entry which is preliminary data.</text>
</comment>
<dbReference type="PRINTS" id="PR00344">
    <property type="entry name" value="BCTRLSENSOR"/>
</dbReference>
<evidence type="ECO:0000256" key="2">
    <source>
        <dbReference type="ARBA" id="ARBA00012438"/>
    </source>
</evidence>
<keyword evidence="6" id="KW-0418">Kinase</keyword>
<evidence type="ECO:0000256" key="7">
    <source>
        <dbReference type="ARBA" id="ARBA00022840"/>
    </source>
</evidence>
<comment type="catalytic activity">
    <reaction evidence="1">
        <text>ATP + protein L-histidine = ADP + protein N-phospho-L-histidine.</text>
        <dbReference type="EC" id="2.7.13.3"/>
    </reaction>
</comment>
<evidence type="ECO:0000256" key="4">
    <source>
        <dbReference type="ARBA" id="ARBA00022679"/>
    </source>
</evidence>
<dbReference type="SUPFAM" id="SSF55874">
    <property type="entry name" value="ATPase domain of HSP90 chaperone/DNA topoisomerase II/histidine kinase"/>
    <property type="match status" value="1"/>
</dbReference>
<keyword evidence="5" id="KW-0547">Nucleotide-binding</keyword>
<dbReference type="GO" id="GO:0000160">
    <property type="term" value="P:phosphorelay signal transduction system"/>
    <property type="evidence" value="ECO:0007669"/>
    <property type="project" value="UniProtKB-KW"/>
</dbReference>
<evidence type="ECO:0000313" key="11">
    <source>
        <dbReference type="Proteomes" id="UP000634011"/>
    </source>
</evidence>
<dbReference type="RefSeq" id="WP_186910944.1">
    <property type="nucleotide sequence ID" value="NZ_JACOFV010000002.1"/>
</dbReference>
<protein>
    <recommendedName>
        <fullName evidence="2">histidine kinase</fullName>
        <ecNumber evidence="2">2.7.13.3</ecNumber>
    </recommendedName>
</protein>
<evidence type="ECO:0000313" key="10">
    <source>
        <dbReference type="EMBL" id="MBC3860995.1"/>
    </source>
</evidence>
<evidence type="ECO:0000256" key="8">
    <source>
        <dbReference type="ARBA" id="ARBA00023012"/>
    </source>
</evidence>
<dbReference type="GO" id="GO:0005524">
    <property type="term" value="F:ATP binding"/>
    <property type="evidence" value="ECO:0007669"/>
    <property type="project" value="UniProtKB-KW"/>
</dbReference>
<dbReference type="SMART" id="SM00387">
    <property type="entry name" value="HATPase_c"/>
    <property type="match status" value="1"/>
</dbReference>
<evidence type="ECO:0000256" key="3">
    <source>
        <dbReference type="ARBA" id="ARBA00022553"/>
    </source>
</evidence>
<evidence type="ECO:0000256" key="1">
    <source>
        <dbReference type="ARBA" id="ARBA00000085"/>
    </source>
</evidence>
<feature type="domain" description="Histidine kinase" evidence="9">
    <location>
        <begin position="9"/>
        <end position="203"/>
    </location>
</feature>
<gene>
    <name evidence="10" type="ORF">H8K32_02695</name>
</gene>
<dbReference type="PANTHER" id="PTHR43065">
    <property type="entry name" value="SENSOR HISTIDINE KINASE"/>
    <property type="match status" value="1"/>
</dbReference>
<dbReference type="EC" id="2.7.13.3" evidence="2"/>
<organism evidence="10 11">
    <name type="scientific">Undibacterium jejuense</name>
    <dbReference type="NCBI Taxonomy" id="1344949"/>
    <lineage>
        <taxon>Bacteria</taxon>
        <taxon>Pseudomonadati</taxon>
        <taxon>Pseudomonadota</taxon>
        <taxon>Betaproteobacteria</taxon>
        <taxon>Burkholderiales</taxon>
        <taxon>Oxalobacteraceae</taxon>
        <taxon>Undibacterium</taxon>
    </lineage>
</organism>
<keyword evidence="11" id="KW-1185">Reference proteome</keyword>
<dbReference type="InterPro" id="IPR036890">
    <property type="entry name" value="HATPase_C_sf"/>
</dbReference>
<keyword evidence="4" id="KW-0808">Transferase</keyword>
<accession>A0A923HDD9</accession>
<evidence type="ECO:0000256" key="5">
    <source>
        <dbReference type="ARBA" id="ARBA00022741"/>
    </source>
</evidence>
<dbReference type="GO" id="GO:0004673">
    <property type="term" value="F:protein histidine kinase activity"/>
    <property type="evidence" value="ECO:0007669"/>
    <property type="project" value="UniProtKB-EC"/>
</dbReference>
<evidence type="ECO:0000256" key="6">
    <source>
        <dbReference type="ARBA" id="ARBA00022777"/>
    </source>
</evidence>
<keyword evidence="7" id="KW-0067">ATP-binding</keyword>
<dbReference type="PROSITE" id="PS50109">
    <property type="entry name" value="HIS_KIN"/>
    <property type="match status" value="1"/>
</dbReference>
<dbReference type="EMBL" id="JACOFV010000002">
    <property type="protein sequence ID" value="MBC3860995.1"/>
    <property type="molecule type" value="Genomic_DNA"/>
</dbReference>
<dbReference type="InterPro" id="IPR003594">
    <property type="entry name" value="HATPase_dom"/>
</dbReference>